<reference evidence="3 4" key="1">
    <citation type="submission" date="2016-11" db="EMBL/GenBank/DDBJ databases">
        <authorList>
            <person name="Jaros S."/>
            <person name="Januszkiewicz K."/>
            <person name="Wedrychowicz H."/>
        </authorList>
    </citation>
    <scope>NUCLEOTIDE SEQUENCE [LARGE SCALE GENOMIC DNA]</scope>
    <source>
        <strain evidence="3 4">DSM 24574</strain>
    </source>
</reference>
<protein>
    <submittedName>
        <fullName evidence="3">Por secretion system C-terminal sorting domain-containing protein</fullName>
    </submittedName>
</protein>
<evidence type="ECO:0000259" key="2">
    <source>
        <dbReference type="Pfam" id="PF18962"/>
    </source>
</evidence>
<dbReference type="InterPro" id="IPR026444">
    <property type="entry name" value="Secre_tail"/>
</dbReference>
<feature type="chain" id="PRO_5013382181" evidence="1">
    <location>
        <begin position="24"/>
        <end position="540"/>
    </location>
</feature>
<dbReference type="RefSeq" id="WP_073133808.1">
    <property type="nucleotide sequence ID" value="NZ_FQWQ01000001.1"/>
</dbReference>
<dbReference type="Proteomes" id="UP000184212">
    <property type="component" value="Unassembled WGS sequence"/>
</dbReference>
<dbReference type="SUPFAM" id="SSF101898">
    <property type="entry name" value="NHL repeat"/>
    <property type="match status" value="1"/>
</dbReference>
<keyword evidence="4" id="KW-1185">Reference proteome</keyword>
<dbReference type="STRING" id="947013.SAMN04488109_2327"/>
<dbReference type="EMBL" id="FQWQ01000001">
    <property type="protein sequence ID" value="SHG88617.1"/>
    <property type="molecule type" value="Genomic_DNA"/>
</dbReference>
<proteinExistence type="predicted"/>
<organism evidence="3 4">
    <name type="scientific">Chryseolinea serpens</name>
    <dbReference type="NCBI Taxonomy" id="947013"/>
    <lineage>
        <taxon>Bacteria</taxon>
        <taxon>Pseudomonadati</taxon>
        <taxon>Bacteroidota</taxon>
        <taxon>Cytophagia</taxon>
        <taxon>Cytophagales</taxon>
        <taxon>Fulvivirgaceae</taxon>
        <taxon>Chryseolinea</taxon>
    </lineage>
</organism>
<dbReference type="PANTHER" id="PTHR35580:SF1">
    <property type="entry name" value="PHYTASE-LIKE DOMAIN-CONTAINING PROTEIN"/>
    <property type="match status" value="1"/>
</dbReference>
<sequence length="540" mass="58856">MKLKIEIHFVLVCCLLYSFSATAQSNPSEVVRSSGGKYIDHGMAMTLDRDGNMYVTGGFQSEAQFGSMRLSSAGDTDAFIAKYNVAGEPVWVNQAGGDTVLTSSLTEYGRDILFYDDFIYVTGVFLSKARFSNIEVASQGMDDIFLAKYSLNGQLMWLKTAGGASQDIPFALSADSLGGIYLTGSFQGKAKFGNALLESKNSTEMFVVKYDTRGELLWAKQSRTDWGGSGKKIVCGGQGCIVAGEFKGVMKLDDLASASVGNRICLMKFNLDGRASWLKETSEDGHATVEDVAIYNGNLYLTGSFAGAMKYETTALYSKGQWDAYLLALDKNGHLLWSRSFGGVANDIGKSISIDKSNTLYLAGNFQQMIDIKDGPSLECKGADDIFLAQLSSDGSLLTAQGIGGVAQDQVNDVDITKDYIFLTGFFRESITIRNIEQKSNGYSDVLLTKINKNDPENMSDYDDLVKVYPIPSKGEFTVESATKISSLELMNELGQAVSNVQIHFKTENSADVKLVKTKGLYFITGYSNGKKFSRKIIVE</sequence>
<evidence type="ECO:0000313" key="4">
    <source>
        <dbReference type="Proteomes" id="UP000184212"/>
    </source>
</evidence>
<gene>
    <name evidence="3" type="ORF">SAMN04488109_2327</name>
</gene>
<dbReference type="Pfam" id="PF18962">
    <property type="entry name" value="Por_Secre_tail"/>
    <property type="match status" value="1"/>
</dbReference>
<feature type="signal peptide" evidence="1">
    <location>
        <begin position="1"/>
        <end position="23"/>
    </location>
</feature>
<accession>A0A1M5NGN4</accession>
<name>A0A1M5NGN4_9BACT</name>
<evidence type="ECO:0000313" key="3">
    <source>
        <dbReference type="EMBL" id="SHG88617.1"/>
    </source>
</evidence>
<dbReference type="OrthoDB" id="610424at2"/>
<keyword evidence="1" id="KW-0732">Signal</keyword>
<evidence type="ECO:0000256" key="1">
    <source>
        <dbReference type="SAM" id="SignalP"/>
    </source>
</evidence>
<dbReference type="NCBIfam" id="TIGR04183">
    <property type="entry name" value="Por_Secre_tail"/>
    <property type="match status" value="1"/>
</dbReference>
<dbReference type="InterPro" id="IPR052918">
    <property type="entry name" value="Motility_Chemotaxis_Reg"/>
</dbReference>
<feature type="domain" description="Secretion system C-terminal sorting" evidence="2">
    <location>
        <begin position="468"/>
        <end position="539"/>
    </location>
</feature>
<dbReference type="AlphaFoldDB" id="A0A1M5NGN4"/>
<dbReference type="PANTHER" id="PTHR35580">
    <property type="entry name" value="CELL SURFACE GLYCOPROTEIN (S-LAYER PROTEIN)-LIKE PROTEIN"/>
    <property type="match status" value="1"/>
</dbReference>